<proteinExistence type="predicted"/>
<name>A0A6J4S285_9ACTN</name>
<organism evidence="1">
    <name type="scientific">uncultured Solirubrobacterales bacterium</name>
    <dbReference type="NCBI Taxonomy" id="768556"/>
    <lineage>
        <taxon>Bacteria</taxon>
        <taxon>Bacillati</taxon>
        <taxon>Actinomycetota</taxon>
        <taxon>Thermoleophilia</taxon>
        <taxon>Solirubrobacterales</taxon>
        <taxon>environmental samples</taxon>
    </lineage>
</organism>
<evidence type="ECO:0000313" key="1">
    <source>
        <dbReference type="EMBL" id="CAA9484556.1"/>
    </source>
</evidence>
<reference evidence="1" key="1">
    <citation type="submission" date="2020-02" db="EMBL/GenBank/DDBJ databases">
        <authorList>
            <person name="Meier V. D."/>
        </authorList>
    </citation>
    <scope>NUCLEOTIDE SEQUENCE</scope>
    <source>
        <strain evidence="1">AVDCRST_MAG17</strain>
    </source>
</reference>
<accession>A0A6J4S285</accession>
<protein>
    <submittedName>
        <fullName evidence="1">Uncharacterized protein</fullName>
    </submittedName>
</protein>
<dbReference type="EMBL" id="CADCVV010000027">
    <property type="protein sequence ID" value="CAA9484556.1"/>
    <property type="molecule type" value="Genomic_DNA"/>
</dbReference>
<dbReference type="AlphaFoldDB" id="A0A6J4S285"/>
<sequence>MLDGELRFSLADTVRGAPAGSFVFCREAPLTASRTSAKSRPGSS</sequence>
<gene>
    <name evidence="1" type="ORF">AVDCRST_MAG17-372</name>
</gene>